<protein>
    <submittedName>
        <fullName evidence="1">Uncharacterized protein</fullName>
    </submittedName>
</protein>
<name>A0A1D8NLU8_YARLL</name>
<gene>
    <name evidence="1" type="ORF">YALI1_F05575g</name>
</gene>
<reference evidence="1 2" key="1">
    <citation type="journal article" date="2016" name="PLoS ONE">
        <title>Sequence Assembly of Yarrowia lipolytica Strain W29/CLIB89 Shows Transposable Element Diversity.</title>
        <authorList>
            <person name="Magnan C."/>
            <person name="Yu J."/>
            <person name="Chang I."/>
            <person name="Jahn E."/>
            <person name="Kanomata Y."/>
            <person name="Wu J."/>
            <person name="Zeller M."/>
            <person name="Oakes M."/>
            <person name="Baldi P."/>
            <person name="Sandmeyer S."/>
        </authorList>
    </citation>
    <scope>NUCLEOTIDE SEQUENCE [LARGE SCALE GENOMIC DNA]</scope>
    <source>
        <strain evidence="2">CLIB89(W29)</strain>
    </source>
</reference>
<dbReference type="Proteomes" id="UP000182444">
    <property type="component" value="Chromosome 1F"/>
</dbReference>
<sequence>MSHVLESHVLALGDTVLYLKTRCRLSLKMTGDEKDGRTDVEDTSKLALGLGSISLCDMQWRSGSVDSRAKGECRRSKSRGKKCSTDPFVEMLSTWRYWYWYRRSMVLAQY</sequence>
<dbReference type="EMBL" id="CP017558">
    <property type="protein sequence ID" value="AOW06614.1"/>
    <property type="molecule type" value="Genomic_DNA"/>
</dbReference>
<dbReference type="VEuPathDB" id="FungiDB:YALI1_F05575g"/>
<evidence type="ECO:0000313" key="1">
    <source>
        <dbReference type="EMBL" id="AOW06614.1"/>
    </source>
</evidence>
<dbReference type="GeneID" id="94583837"/>
<accession>A0A1D8NLU8</accession>
<proteinExistence type="predicted"/>
<dbReference type="RefSeq" id="XP_068139347.1">
    <property type="nucleotide sequence ID" value="XM_068283246.1"/>
</dbReference>
<evidence type="ECO:0000313" key="2">
    <source>
        <dbReference type="Proteomes" id="UP000182444"/>
    </source>
</evidence>
<dbReference type="AlphaFoldDB" id="A0A1D8NLU8"/>
<organism evidence="1 2">
    <name type="scientific">Yarrowia lipolytica</name>
    <name type="common">Candida lipolytica</name>
    <dbReference type="NCBI Taxonomy" id="4952"/>
    <lineage>
        <taxon>Eukaryota</taxon>
        <taxon>Fungi</taxon>
        <taxon>Dikarya</taxon>
        <taxon>Ascomycota</taxon>
        <taxon>Saccharomycotina</taxon>
        <taxon>Dipodascomycetes</taxon>
        <taxon>Dipodascales</taxon>
        <taxon>Dipodascales incertae sedis</taxon>
        <taxon>Yarrowia</taxon>
    </lineage>
</organism>